<dbReference type="InParanoid" id="Q236P7"/>
<accession>Q236P7</accession>
<keyword evidence="1" id="KW-0175">Coiled coil</keyword>
<dbReference type="EMBL" id="GG662749">
    <property type="protein sequence ID" value="EAR92453.2"/>
    <property type="molecule type" value="Genomic_DNA"/>
</dbReference>
<organism evidence="2 3">
    <name type="scientific">Tetrahymena thermophila (strain SB210)</name>
    <dbReference type="NCBI Taxonomy" id="312017"/>
    <lineage>
        <taxon>Eukaryota</taxon>
        <taxon>Sar</taxon>
        <taxon>Alveolata</taxon>
        <taxon>Ciliophora</taxon>
        <taxon>Intramacronucleata</taxon>
        <taxon>Oligohymenophorea</taxon>
        <taxon>Hymenostomatida</taxon>
        <taxon>Tetrahymenina</taxon>
        <taxon>Tetrahymenidae</taxon>
        <taxon>Tetrahymena</taxon>
    </lineage>
</organism>
<dbReference type="RefSeq" id="XP_001012698.2">
    <property type="nucleotide sequence ID" value="XM_001012698.3"/>
</dbReference>
<dbReference type="KEGG" id="tet:TTHERM_00085510"/>
<protein>
    <submittedName>
        <fullName evidence="2">Uncharacterized protein</fullName>
    </submittedName>
</protein>
<feature type="coiled-coil region" evidence="1">
    <location>
        <begin position="228"/>
        <end position="269"/>
    </location>
</feature>
<name>Q236P7_TETTS</name>
<dbReference type="Proteomes" id="UP000009168">
    <property type="component" value="Unassembled WGS sequence"/>
</dbReference>
<dbReference type="GeneID" id="7824241"/>
<evidence type="ECO:0000313" key="3">
    <source>
        <dbReference type="Proteomes" id="UP000009168"/>
    </source>
</evidence>
<keyword evidence="3" id="KW-1185">Reference proteome</keyword>
<dbReference type="HOGENOM" id="CLU_751218_0_0_1"/>
<sequence>MGNETSAMSPEQQAENYYFNGVDRFRPQVYKYNMSGSVVDRQQLNEEQIQKEAVQGSARFGNEQENVDRFKKGYNEGNLNQDIRREEFKNSIKYVPQDSIKDKDYIEFPRMTLMKREMERHYQSNDVHSVYQNLEVNPELMKRIDKHINKTEDQLERMDQEERKHTILDQLGRIAYLEDRMELLQKEISNQVFHLKYKHKKTLNFQGDYNKLRDETIAHHARINQFEEQNKMKDLTKVQEEMEMKEEDIRSLEKEIESYNDQINYWKQKASIDDNCIAIITSLKFRAQGLITENKRLKDILYKDEEYADIKNVMYDNKQIQLQQEIFEETDNLLKNYYESVTYDRTFDDKKNVSKTQNTSINTKTIKKN</sequence>
<reference evidence="3" key="1">
    <citation type="journal article" date="2006" name="PLoS Biol.">
        <title>Macronuclear genome sequence of the ciliate Tetrahymena thermophila, a model eukaryote.</title>
        <authorList>
            <person name="Eisen J.A."/>
            <person name="Coyne R.S."/>
            <person name="Wu M."/>
            <person name="Wu D."/>
            <person name="Thiagarajan M."/>
            <person name="Wortman J.R."/>
            <person name="Badger J.H."/>
            <person name="Ren Q."/>
            <person name="Amedeo P."/>
            <person name="Jones K.M."/>
            <person name="Tallon L.J."/>
            <person name="Delcher A.L."/>
            <person name="Salzberg S.L."/>
            <person name="Silva J.C."/>
            <person name="Haas B.J."/>
            <person name="Majoros W.H."/>
            <person name="Farzad M."/>
            <person name="Carlton J.M."/>
            <person name="Smith R.K. Jr."/>
            <person name="Garg J."/>
            <person name="Pearlman R.E."/>
            <person name="Karrer K.M."/>
            <person name="Sun L."/>
            <person name="Manning G."/>
            <person name="Elde N.C."/>
            <person name="Turkewitz A.P."/>
            <person name="Asai D.J."/>
            <person name="Wilkes D.E."/>
            <person name="Wang Y."/>
            <person name="Cai H."/>
            <person name="Collins K."/>
            <person name="Stewart B.A."/>
            <person name="Lee S.R."/>
            <person name="Wilamowska K."/>
            <person name="Weinberg Z."/>
            <person name="Ruzzo W.L."/>
            <person name="Wloga D."/>
            <person name="Gaertig J."/>
            <person name="Frankel J."/>
            <person name="Tsao C.-C."/>
            <person name="Gorovsky M.A."/>
            <person name="Keeling P.J."/>
            <person name="Waller R.F."/>
            <person name="Patron N.J."/>
            <person name="Cherry J.M."/>
            <person name="Stover N.A."/>
            <person name="Krieger C.J."/>
            <person name="del Toro C."/>
            <person name="Ryder H.F."/>
            <person name="Williamson S.C."/>
            <person name="Barbeau R.A."/>
            <person name="Hamilton E.P."/>
            <person name="Orias E."/>
        </authorList>
    </citation>
    <scope>NUCLEOTIDE SEQUENCE [LARGE SCALE GENOMIC DNA]</scope>
    <source>
        <strain evidence="3">SB210</strain>
    </source>
</reference>
<evidence type="ECO:0000256" key="1">
    <source>
        <dbReference type="SAM" id="Coils"/>
    </source>
</evidence>
<gene>
    <name evidence="2" type="ORF">TTHERM_00085510</name>
</gene>
<dbReference type="AlphaFoldDB" id="Q236P7"/>
<evidence type="ECO:0000313" key="2">
    <source>
        <dbReference type="EMBL" id="EAR92453.2"/>
    </source>
</evidence>
<proteinExistence type="predicted"/>